<feature type="signal peptide" evidence="1">
    <location>
        <begin position="1"/>
        <end position="21"/>
    </location>
</feature>
<gene>
    <name evidence="3" type="ORF">SAMN05660703_0787</name>
</gene>
<dbReference type="PANTHER" id="PTHR42886:SF29">
    <property type="entry name" value="PUMMELIG, ISOFORM A"/>
    <property type="match status" value="1"/>
</dbReference>
<dbReference type="PANTHER" id="PTHR42886">
    <property type="entry name" value="RE40534P-RELATED"/>
    <property type="match status" value="1"/>
</dbReference>
<dbReference type="EMBL" id="FWXO01000001">
    <property type="protein sequence ID" value="SMC38765.1"/>
    <property type="molecule type" value="Genomic_DNA"/>
</dbReference>
<proteinExistence type="predicted"/>
<dbReference type="Proteomes" id="UP000192360">
    <property type="component" value="Unassembled WGS sequence"/>
</dbReference>
<dbReference type="InterPro" id="IPR000073">
    <property type="entry name" value="AB_hydrolase_1"/>
</dbReference>
<feature type="domain" description="AB hydrolase-1" evidence="2">
    <location>
        <begin position="37"/>
        <end position="270"/>
    </location>
</feature>
<reference evidence="3 4" key="1">
    <citation type="submission" date="2017-04" db="EMBL/GenBank/DDBJ databases">
        <authorList>
            <person name="Afonso C.L."/>
            <person name="Miller P.J."/>
            <person name="Scott M.A."/>
            <person name="Spackman E."/>
            <person name="Goraichik I."/>
            <person name="Dimitrov K.M."/>
            <person name="Suarez D.L."/>
            <person name="Swayne D.E."/>
        </authorList>
    </citation>
    <scope>NUCLEOTIDE SEQUENCE [LARGE SCALE GENOMIC DNA]</scope>
    <source>
        <strain evidence="3 4">DSM 21164</strain>
    </source>
</reference>
<keyword evidence="4" id="KW-1185">Reference proteome</keyword>
<dbReference type="Pfam" id="PF12697">
    <property type="entry name" value="Abhydrolase_6"/>
    <property type="match status" value="1"/>
</dbReference>
<dbReference type="InterPro" id="IPR029058">
    <property type="entry name" value="AB_hydrolase_fold"/>
</dbReference>
<name>A0A1W1YRC5_9FLAO</name>
<protein>
    <submittedName>
        <fullName evidence="3">Pimeloyl-ACP methyl ester carboxylesterase</fullName>
    </submittedName>
</protein>
<evidence type="ECO:0000259" key="2">
    <source>
        <dbReference type="Pfam" id="PF12697"/>
    </source>
</evidence>
<organism evidence="3 4">
    <name type="scientific">Cellulophaga tyrosinoxydans</name>
    <dbReference type="NCBI Taxonomy" id="504486"/>
    <lineage>
        <taxon>Bacteria</taxon>
        <taxon>Pseudomonadati</taxon>
        <taxon>Bacteroidota</taxon>
        <taxon>Flavobacteriia</taxon>
        <taxon>Flavobacteriales</taxon>
        <taxon>Flavobacteriaceae</taxon>
        <taxon>Cellulophaga</taxon>
    </lineage>
</organism>
<accession>A0A1W1YRC5</accession>
<dbReference type="SUPFAM" id="SSF53474">
    <property type="entry name" value="alpha/beta-Hydrolases"/>
    <property type="match status" value="1"/>
</dbReference>
<dbReference type="STRING" id="504486.SAMN05660703_0787"/>
<dbReference type="Gene3D" id="3.40.50.1820">
    <property type="entry name" value="alpha/beta hydrolase"/>
    <property type="match status" value="1"/>
</dbReference>
<keyword evidence="1" id="KW-0732">Signal</keyword>
<evidence type="ECO:0000313" key="4">
    <source>
        <dbReference type="Proteomes" id="UP000192360"/>
    </source>
</evidence>
<evidence type="ECO:0000313" key="3">
    <source>
        <dbReference type="EMBL" id="SMC38765.1"/>
    </source>
</evidence>
<dbReference type="AlphaFoldDB" id="A0A1W1YRC5"/>
<evidence type="ECO:0000256" key="1">
    <source>
        <dbReference type="SAM" id="SignalP"/>
    </source>
</evidence>
<feature type="chain" id="PRO_5013003731" evidence="1">
    <location>
        <begin position="22"/>
        <end position="278"/>
    </location>
</feature>
<dbReference type="OrthoDB" id="7172093at2"/>
<sequence length="278" mass="31338">MKTFKTIAALVLLILASTGNAQDKAFKVSVIGQGEPILLFPGFTCTEAVWTDVVQELSKTNECHVFTFAGFGEVPAIEKPWLSKIKESIEVYILKEKLHKPTLIGHSLGGALALWLASEHDNYNKIIVVDALPSTGALMMPNFKSEYMVYDNPYNTQLLNMDKANFEKMADQMAQGMTLTESKRAQIKNWILQSDRETYVYGYTDLLKLDLRDSISSIKSPLTILAATEPYGETTVKQTYQEQYKNLEGYTIKFAPKSAHFIMYDQPVWLLNEIKTAL</sequence>
<dbReference type="RefSeq" id="WP_084060063.1">
    <property type="nucleotide sequence ID" value="NZ_FWXO01000001.1"/>
</dbReference>